<comment type="caution">
    <text evidence="1">The sequence shown here is derived from an EMBL/GenBank/DDBJ whole genome shotgun (WGS) entry which is preliminary data.</text>
</comment>
<reference evidence="1 2" key="1">
    <citation type="submission" date="2021-01" db="EMBL/GenBank/DDBJ databases">
        <title>Genome seq and assembly of Flavobacterium sp. GN10.</title>
        <authorList>
            <person name="Chhetri G."/>
        </authorList>
    </citation>
    <scope>NUCLEOTIDE SEQUENCE [LARGE SCALE GENOMIC DNA]</scope>
    <source>
        <strain evidence="1 2">GN10</strain>
    </source>
</reference>
<organism evidence="1 2">
    <name type="scientific">Flavobacterium tagetis</name>
    <dbReference type="NCBI Taxonomy" id="2801336"/>
    <lineage>
        <taxon>Bacteria</taxon>
        <taxon>Pseudomonadati</taxon>
        <taxon>Bacteroidota</taxon>
        <taxon>Flavobacteriia</taxon>
        <taxon>Flavobacteriales</taxon>
        <taxon>Flavobacteriaceae</taxon>
        <taxon>Flavobacterium</taxon>
    </lineage>
</organism>
<accession>A0ABS1KCE7</accession>
<name>A0ABS1KCE7_9FLAO</name>
<keyword evidence="2" id="KW-1185">Reference proteome</keyword>
<dbReference type="Proteomes" id="UP000603728">
    <property type="component" value="Unassembled WGS sequence"/>
</dbReference>
<evidence type="ECO:0000313" key="1">
    <source>
        <dbReference type="EMBL" id="MBL0736984.1"/>
    </source>
</evidence>
<dbReference type="EMBL" id="JAERSF010000002">
    <property type="protein sequence ID" value="MBL0736984.1"/>
    <property type="molecule type" value="Genomic_DNA"/>
</dbReference>
<evidence type="ECO:0000313" key="2">
    <source>
        <dbReference type="Proteomes" id="UP000603728"/>
    </source>
</evidence>
<sequence>MIRVILIFTIAMMLTNCENESTDVSNQDSSIVNAKKWLERSKPELSILKYTKKIDWDQAIVTDGEKGKVVEVPLILDDKIAVKNDDKSLKTYNRLIFVADKSNLYKLSHIVISTNESDFATNDKNFNFYKIRSNFEGFITVLDSQNKIYYFSIRGNKTISSSINSKIKLEDETCLYLVKTYDDGSFDVMYLISCGGGGTGDGSGGGGYGGGADGSGAVGSDWQLLQTINESDPSAFNMTFFELTQEQKNQVLAKVSFYLLPWAGITVNVVQNKNIGKPFSIDSVTSDSWGLTLGYNWHQTTYYQATVGNKTNITLIGKITYGTGIGEIGDVYSQTVTYEIVVNNLNGHIESGIRN</sequence>
<protein>
    <submittedName>
        <fullName evidence="1">Uncharacterized protein</fullName>
    </submittedName>
</protein>
<proteinExistence type="predicted"/>
<dbReference type="RefSeq" id="WP_202000478.1">
    <property type="nucleotide sequence ID" value="NZ_JAERSF010000002.1"/>
</dbReference>
<gene>
    <name evidence="1" type="ORF">JI750_08830</name>
</gene>